<organism evidence="2 3">
    <name type="scientific">Tabrizicola soli</name>
    <dbReference type="NCBI Taxonomy" id="2185115"/>
    <lineage>
        <taxon>Bacteria</taxon>
        <taxon>Pseudomonadati</taxon>
        <taxon>Pseudomonadota</taxon>
        <taxon>Alphaproteobacteria</taxon>
        <taxon>Rhodobacterales</taxon>
        <taxon>Paracoccaceae</taxon>
        <taxon>Tabrizicola</taxon>
    </lineage>
</organism>
<keyword evidence="3" id="KW-1185">Reference proteome</keyword>
<evidence type="ECO:0000313" key="2">
    <source>
        <dbReference type="EMBL" id="MFC3086540.1"/>
    </source>
</evidence>
<comment type="caution">
    <text evidence="2">The sequence shown here is derived from an EMBL/GenBank/DDBJ whole genome shotgun (WGS) entry which is preliminary data.</text>
</comment>
<proteinExistence type="predicted"/>
<dbReference type="EMBL" id="JBHRSM010000018">
    <property type="protein sequence ID" value="MFC3086540.1"/>
    <property type="molecule type" value="Genomic_DNA"/>
</dbReference>
<evidence type="ECO:0000313" key="3">
    <source>
        <dbReference type="Proteomes" id="UP001595445"/>
    </source>
</evidence>
<reference evidence="3" key="1">
    <citation type="journal article" date="2019" name="Int. J. Syst. Evol. Microbiol.">
        <title>The Global Catalogue of Microorganisms (GCM) 10K type strain sequencing project: providing services to taxonomists for standard genome sequencing and annotation.</title>
        <authorList>
            <consortium name="The Broad Institute Genomics Platform"/>
            <consortium name="The Broad Institute Genome Sequencing Center for Infectious Disease"/>
            <person name="Wu L."/>
            <person name="Ma J."/>
        </authorList>
    </citation>
    <scope>NUCLEOTIDE SEQUENCE [LARGE SCALE GENOMIC DNA]</scope>
    <source>
        <strain evidence="3">KCTC 62102</strain>
    </source>
</reference>
<sequence length="92" mass="9671">MGRHSTWDRRSWTVTPAEGATFTVATSEGATWALRALIAAGPAGLRPTDGASGRFCLLIGKLRDLGLSIEDLPAEDEGGRAGFRLVCQVDAA</sequence>
<dbReference type="RefSeq" id="WP_386003429.1">
    <property type="nucleotide sequence ID" value="NZ_JBHRSM010000018.1"/>
</dbReference>
<feature type="domain" description="Winged helix" evidence="1">
    <location>
        <begin position="30"/>
        <end position="89"/>
    </location>
</feature>
<accession>A0ABV7DV26</accession>
<dbReference type="Pfam" id="PF22324">
    <property type="entry name" value="HTH_91"/>
    <property type="match status" value="1"/>
</dbReference>
<gene>
    <name evidence="2" type="ORF">ACFOD6_10835</name>
</gene>
<dbReference type="Proteomes" id="UP001595445">
    <property type="component" value="Unassembled WGS sequence"/>
</dbReference>
<protein>
    <recommendedName>
        <fullName evidence="1">Winged helix domain-containing protein</fullName>
    </recommendedName>
</protein>
<evidence type="ECO:0000259" key="1">
    <source>
        <dbReference type="Pfam" id="PF22324"/>
    </source>
</evidence>
<name>A0ABV7DV26_9RHOB</name>
<dbReference type="InterPro" id="IPR054382">
    <property type="entry name" value="wHTH_alphaproteobact"/>
</dbReference>